<dbReference type="EMBL" id="AQQX01000007">
    <property type="protein sequence ID" value="KGM47809.1"/>
    <property type="molecule type" value="Genomic_DNA"/>
</dbReference>
<evidence type="ECO:0000256" key="8">
    <source>
        <dbReference type="PIRSR" id="PIRSR005096-3"/>
    </source>
</evidence>
<organism evidence="9 10">
    <name type="scientific">Pseudooceanicola atlanticus</name>
    <dbReference type="NCBI Taxonomy" id="1461694"/>
    <lineage>
        <taxon>Bacteria</taxon>
        <taxon>Pseudomonadati</taxon>
        <taxon>Pseudomonadota</taxon>
        <taxon>Alphaproteobacteria</taxon>
        <taxon>Rhodobacterales</taxon>
        <taxon>Paracoccaceae</taxon>
        <taxon>Pseudooceanicola</taxon>
    </lineage>
</organism>
<dbReference type="GO" id="GO:0033499">
    <property type="term" value="P:galactose catabolic process via UDP-galactose, Leloir pathway"/>
    <property type="evidence" value="ECO:0007669"/>
    <property type="project" value="TreeGrafter"/>
</dbReference>
<evidence type="ECO:0000256" key="4">
    <source>
        <dbReference type="ARBA" id="ARBA00023277"/>
    </source>
</evidence>
<dbReference type="InterPro" id="IPR014718">
    <property type="entry name" value="GH-type_carb-bd"/>
</dbReference>
<evidence type="ECO:0000256" key="5">
    <source>
        <dbReference type="PIRNR" id="PIRNR005096"/>
    </source>
</evidence>
<dbReference type="eggNOG" id="COG2017">
    <property type="taxonomic scope" value="Bacteria"/>
</dbReference>
<dbReference type="Gene3D" id="2.70.98.10">
    <property type="match status" value="1"/>
</dbReference>
<gene>
    <name evidence="9" type="ORF">ATO9_15945</name>
</gene>
<dbReference type="RefSeq" id="WP_043751265.1">
    <property type="nucleotide sequence ID" value="NZ_AQQX01000007.1"/>
</dbReference>
<evidence type="ECO:0000313" key="10">
    <source>
        <dbReference type="Proteomes" id="UP000030004"/>
    </source>
</evidence>
<dbReference type="CDD" id="cd09019">
    <property type="entry name" value="galactose_mutarotase_like"/>
    <property type="match status" value="1"/>
</dbReference>
<evidence type="ECO:0000256" key="2">
    <source>
        <dbReference type="ARBA" id="ARBA00006206"/>
    </source>
</evidence>
<dbReference type="PANTHER" id="PTHR10091">
    <property type="entry name" value="ALDOSE-1-EPIMERASE"/>
    <property type="match status" value="1"/>
</dbReference>
<feature type="active site" description="Proton donor" evidence="6">
    <location>
        <position position="171"/>
    </location>
</feature>
<evidence type="ECO:0000256" key="7">
    <source>
        <dbReference type="PIRSR" id="PIRSR005096-2"/>
    </source>
</evidence>
<comment type="similarity">
    <text evidence="2 5">Belongs to the aldose epimerase family.</text>
</comment>
<name>A0A0A0EBJ5_9RHOB</name>
<dbReference type="OrthoDB" id="9779408at2"/>
<dbReference type="PIRSF" id="PIRSF005096">
    <property type="entry name" value="GALM"/>
    <property type="match status" value="1"/>
</dbReference>
<evidence type="ECO:0000256" key="3">
    <source>
        <dbReference type="ARBA" id="ARBA00023235"/>
    </source>
</evidence>
<comment type="caution">
    <text evidence="9">The sequence shown here is derived from an EMBL/GenBank/DDBJ whole genome shotgun (WGS) entry which is preliminary data.</text>
</comment>
<feature type="binding site" evidence="8">
    <location>
        <begin position="73"/>
        <end position="74"/>
    </location>
    <ligand>
        <name>beta-D-galactose</name>
        <dbReference type="ChEBI" id="CHEBI:27667"/>
    </ligand>
</feature>
<dbReference type="Pfam" id="PF01263">
    <property type="entry name" value="Aldose_epim"/>
    <property type="match status" value="1"/>
</dbReference>
<dbReference type="SUPFAM" id="SSF74650">
    <property type="entry name" value="Galactose mutarotase-like"/>
    <property type="match status" value="1"/>
</dbReference>
<keyword evidence="4 5" id="KW-0119">Carbohydrate metabolism</keyword>
<keyword evidence="10" id="KW-1185">Reference proteome</keyword>
<dbReference type="AlphaFoldDB" id="A0A0A0EBJ5"/>
<evidence type="ECO:0000313" key="9">
    <source>
        <dbReference type="EMBL" id="KGM47809.1"/>
    </source>
</evidence>
<protein>
    <recommendedName>
        <fullName evidence="5">Aldose 1-epimerase</fullName>
        <ecNumber evidence="5">5.1.3.3</ecNumber>
    </recommendedName>
</protein>
<dbReference type="STRING" id="1461694.ATO9_15945"/>
<dbReference type="InterPro" id="IPR015443">
    <property type="entry name" value="Aldose_1-epimerase"/>
</dbReference>
<reference evidence="9 10" key="1">
    <citation type="journal article" date="2015" name="Antonie Van Leeuwenhoek">
        <title>Pseudooceanicola atlanticus gen. nov. sp. nov., isolated from surface seawater of the Atlantic Ocean and reclassification of Oceanicola batsensis, Oceanicola marinus, Oceanicola nitratireducens, Oceanicola nanhaiensis, Oceanicola antarcticus and Oceanicola flagellatus, as Pseudooceanicola batsensis comb. nov., Pseudooceanicola marinus comb. nov., Pseudooceanicola nitratireducens comb. nov., Pseudooceanicola nanhaiensis comb. nov., Pseudooceanicola antarcticus comb. nov., and Pseudooceanicola flagellatus comb. nov.</title>
        <authorList>
            <person name="Lai Q."/>
            <person name="Li G."/>
            <person name="Liu X."/>
            <person name="Du Y."/>
            <person name="Sun F."/>
            <person name="Shao Z."/>
        </authorList>
    </citation>
    <scope>NUCLEOTIDE SEQUENCE [LARGE SCALE GENOMIC DNA]</scope>
    <source>
        <strain evidence="9 10">22II-s11g</strain>
    </source>
</reference>
<dbReference type="InterPro" id="IPR008183">
    <property type="entry name" value="Aldose_1/G6P_1-epimerase"/>
</dbReference>
<accession>A0A0A0EBJ5</accession>
<dbReference type="PANTHER" id="PTHR10091:SF49">
    <property type="entry name" value="ALDOSE 1-EPIMERASE"/>
    <property type="match status" value="1"/>
</dbReference>
<feature type="active site" description="Proton acceptor" evidence="6">
    <location>
        <position position="293"/>
    </location>
</feature>
<evidence type="ECO:0000256" key="6">
    <source>
        <dbReference type="PIRSR" id="PIRSR005096-1"/>
    </source>
</evidence>
<sequence>MSGLEVFGHLPDGRSVERYRIAAGDLEAWVMTWGATVQDLRHRGQRVVIGADTLTPYLEELVYAGAIVGRFANRIGQARFALDGETFATDPNFLDRHTLHGGAEGAGNLLWTADEVRQDRIRLTLTLPDGHMGFPGEMTVCACYSIEPPGCLRVVIEARTTRATPCSFAHHGYFALDDSGTITDHLLEIAAEHYLPVDADLIPEGPPMPVSGTAFDFRSARVVGQAGYDHNFCLSDGAAPMRPVARLISPSSGLAMQVATTEPGLQVYDGAHLGGARGHEGRALQPKAAMALETQAWPDSPNRSDFPGCILRSGETYRTETTYAFFGDGAD</sequence>
<proteinExistence type="inferred from homology"/>
<dbReference type="GO" id="GO:0030246">
    <property type="term" value="F:carbohydrate binding"/>
    <property type="evidence" value="ECO:0007669"/>
    <property type="project" value="InterPro"/>
</dbReference>
<dbReference type="InterPro" id="IPR047215">
    <property type="entry name" value="Galactose_mutarotase-like"/>
</dbReference>
<dbReference type="InterPro" id="IPR011013">
    <property type="entry name" value="Gal_mutarotase_sf_dom"/>
</dbReference>
<dbReference type="EC" id="5.1.3.3" evidence="5"/>
<evidence type="ECO:0000256" key="1">
    <source>
        <dbReference type="ARBA" id="ARBA00005028"/>
    </source>
</evidence>
<comment type="pathway">
    <text evidence="1 5">Carbohydrate metabolism; hexose metabolism.</text>
</comment>
<dbReference type="UniPathway" id="UPA00242"/>
<keyword evidence="3 5" id="KW-0413">Isomerase</keyword>
<dbReference type="GO" id="GO:0004034">
    <property type="term" value="F:aldose 1-epimerase activity"/>
    <property type="evidence" value="ECO:0007669"/>
    <property type="project" value="UniProtKB-EC"/>
</dbReference>
<dbReference type="Proteomes" id="UP000030004">
    <property type="component" value="Unassembled WGS sequence"/>
</dbReference>
<feature type="binding site" evidence="7">
    <location>
        <position position="229"/>
    </location>
    <ligand>
        <name>beta-D-galactose</name>
        <dbReference type="ChEBI" id="CHEBI:27667"/>
    </ligand>
</feature>
<feature type="binding site" evidence="8">
    <location>
        <begin position="171"/>
        <end position="173"/>
    </location>
    <ligand>
        <name>beta-D-galactose</name>
        <dbReference type="ChEBI" id="CHEBI:27667"/>
    </ligand>
</feature>
<comment type="catalytic activity">
    <reaction evidence="5">
        <text>alpha-D-glucose = beta-D-glucose</text>
        <dbReference type="Rhea" id="RHEA:10264"/>
        <dbReference type="ChEBI" id="CHEBI:15903"/>
        <dbReference type="ChEBI" id="CHEBI:17925"/>
        <dbReference type="EC" id="5.1.3.3"/>
    </reaction>
</comment>
<dbReference type="GO" id="GO:0006006">
    <property type="term" value="P:glucose metabolic process"/>
    <property type="evidence" value="ECO:0007669"/>
    <property type="project" value="TreeGrafter"/>
</dbReference>